<organism evidence="2 3">
    <name type="scientific">Obba rivulosa</name>
    <dbReference type="NCBI Taxonomy" id="1052685"/>
    <lineage>
        <taxon>Eukaryota</taxon>
        <taxon>Fungi</taxon>
        <taxon>Dikarya</taxon>
        <taxon>Basidiomycota</taxon>
        <taxon>Agaricomycotina</taxon>
        <taxon>Agaricomycetes</taxon>
        <taxon>Polyporales</taxon>
        <taxon>Gelatoporiaceae</taxon>
        <taxon>Obba</taxon>
    </lineage>
</organism>
<evidence type="ECO:0000313" key="3">
    <source>
        <dbReference type="Proteomes" id="UP000250043"/>
    </source>
</evidence>
<feature type="region of interest" description="Disordered" evidence="1">
    <location>
        <begin position="33"/>
        <end position="54"/>
    </location>
</feature>
<dbReference type="OrthoDB" id="3262412at2759"/>
<evidence type="ECO:0000256" key="1">
    <source>
        <dbReference type="SAM" id="MobiDB-lite"/>
    </source>
</evidence>
<feature type="compositionally biased region" description="Basic and acidic residues" evidence="1">
    <location>
        <begin position="41"/>
        <end position="50"/>
    </location>
</feature>
<keyword evidence="3" id="KW-1185">Reference proteome</keyword>
<evidence type="ECO:0000313" key="2">
    <source>
        <dbReference type="EMBL" id="OCH84800.1"/>
    </source>
</evidence>
<protein>
    <submittedName>
        <fullName evidence="2">Uncharacterized protein</fullName>
    </submittedName>
</protein>
<name>A0A8E2AM73_9APHY</name>
<accession>A0A8E2AM73</accession>
<dbReference type="EMBL" id="KV722633">
    <property type="protein sequence ID" value="OCH84800.1"/>
    <property type="molecule type" value="Genomic_DNA"/>
</dbReference>
<proteinExistence type="predicted"/>
<sequence length="313" mass="35692">MLPKWELHFETGQQRAGAFRDWNYKCREQNQIRGANHRKKEHEEKEKSQSQEEDETQAFKTAAIVCYNAHSLYEALREAFKCKNLIAERIQWLTPSEIVHQIQAIHPFVTAAQVHTTWTSLSEVLWKHKKNQLNSAKVLLDEFKPDIDVFMVDASDSVEQIMQQLQEKIIEVGLNATSSSLDIKKHTRALHIWAEQVRDQYGVNLAFVHVNKDMGKIAMVRQVWPAKIQLYWWHLCKVVYPDEHEGEVDDIGPTGKAHVSINSIKIHISTRLPAIPASPSDVSTLSGSSLSLPVLQPRGDATSLKIVISALKH</sequence>
<reference evidence="2 3" key="1">
    <citation type="submission" date="2016-07" db="EMBL/GenBank/DDBJ databases">
        <title>Draft genome of the white-rot fungus Obba rivulosa 3A-2.</title>
        <authorList>
            <consortium name="DOE Joint Genome Institute"/>
            <person name="Miettinen O."/>
            <person name="Riley R."/>
            <person name="Acob R."/>
            <person name="Barry K."/>
            <person name="Cullen D."/>
            <person name="De Vries R."/>
            <person name="Hainaut M."/>
            <person name="Hatakka A."/>
            <person name="Henrissat B."/>
            <person name="Hilden K."/>
            <person name="Kuo R."/>
            <person name="Labutti K."/>
            <person name="Lipzen A."/>
            <person name="Makela M.R."/>
            <person name="Sandor L."/>
            <person name="Spatafora J.W."/>
            <person name="Grigoriev I.V."/>
            <person name="Hibbett D.S."/>
        </authorList>
    </citation>
    <scope>NUCLEOTIDE SEQUENCE [LARGE SCALE GENOMIC DNA]</scope>
    <source>
        <strain evidence="2 3">3A-2</strain>
    </source>
</reference>
<gene>
    <name evidence="2" type="ORF">OBBRIDRAFT_807979</name>
</gene>
<dbReference type="Proteomes" id="UP000250043">
    <property type="component" value="Unassembled WGS sequence"/>
</dbReference>
<dbReference type="AlphaFoldDB" id="A0A8E2AM73"/>